<reference evidence="1" key="1">
    <citation type="journal article" date="2014" name="Int. J. Syst. Evol. Microbiol.">
        <title>Complete genome sequence of Corynebacterium casei LMG S-19264T (=DSM 44701T), isolated from a smear-ripened cheese.</title>
        <authorList>
            <consortium name="US DOE Joint Genome Institute (JGI-PGF)"/>
            <person name="Walter F."/>
            <person name="Albersmeier A."/>
            <person name="Kalinowski J."/>
            <person name="Ruckert C."/>
        </authorList>
    </citation>
    <scope>NUCLEOTIDE SEQUENCE</scope>
    <source>
        <strain evidence="1">CGMCC 4.5737</strain>
    </source>
</reference>
<evidence type="ECO:0000313" key="2">
    <source>
        <dbReference type="Proteomes" id="UP000637578"/>
    </source>
</evidence>
<reference evidence="1" key="2">
    <citation type="submission" date="2020-09" db="EMBL/GenBank/DDBJ databases">
        <authorList>
            <person name="Sun Q."/>
            <person name="Zhou Y."/>
        </authorList>
    </citation>
    <scope>NUCLEOTIDE SEQUENCE</scope>
    <source>
        <strain evidence="1">CGMCC 4.5737</strain>
    </source>
</reference>
<sequence>MADTTHDTTPPWYPLAADALLAARDERWHDARQHLQRIADTYGAEVIPDLLIAWIDTMLKHTPGPERAPALGRLGFMDAVSGRIVEAEHVDPAVCWAGRLVFARYLDDQEQFSALIESVDSDQQWSNNVAAILNVCGTMLRWATP</sequence>
<comment type="caution">
    <text evidence="1">The sequence shown here is derived from an EMBL/GenBank/DDBJ whole genome shotgun (WGS) entry which is preliminary data.</text>
</comment>
<proteinExistence type="predicted"/>
<organism evidence="1 2">
    <name type="scientific">Longimycelium tulufanense</name>
    <dbReference type="NCBI Taxonomy" id="907463"/>
    <lineage>
        <taxon>Bacteria</taxon>
        <taxon>Bacillati</taxon>
        <taxon>Actinomycetota</taxon>
        <taxon>Actinomycetes</taxon>
        <taxon>Pseudonocardiales</taxon>
        <taxon>Pseudonocardiaceae</taxon>
        <taxon>Longimycelium</taxon>
    </lineage>
</organism>
<gene>
    <name evidence="1" type="ORF">GCM10012275_38420</name>
</gene>
<protein>
    <submittedName>
        <fullName evidence="1">Uncharacterized protein</fullName>
    </submittedName>
</protein>
<name>A0A8J3CAB8_9PSEU</name>
<keyword evidence="2" id="KW-1185">Reference proteome</keyword>
<dbReference type="Proteomes" id="UP000637578">
    <property type="component" value="Unassembled WGS sequence"/>
</dbReference>
<evidence type="ECO:0000313" key="1">
    <source>
        <dbReference type="EMBL" id="GGM64190.1"/>
    </source>
</evidence>
<dbReference type="RefSeq" id="WP_189059606.1">
    <property type="nucleotide sequence ID" value="NZ_BMMK01000018.1"/>
</dbReference>
<dbReference type="EMBL" id="BMMK01000018">
    <property type="protein sequence ID" value="GGM64190.1"/>
    <property type="molecule type" value="Genomic_DNA"/>
</dbReference>
<accession>A0A8J3CAB8</accession>
<dbReference type="AlphaFoldDB" id="A0A8J3CAB8"/>